<accession>A0A1H7K8K3</accession>
<dbReference type="AlphaFoldDB" id="A0A1H7K8K3"/>
<proteinExistence type="predicted"/>
<dbReference type="RefSeq" id="WP_074791394.1">
    <property type="nucleotide sequence ID" value="NZ_FNZX01000012.1"/>
</dbReference>
<reference evidence="2" key="1">
    <citation type="submission" date="2016-10" db="EMBL/GenBank/DDBJ databases">
        <authorList>
            <person name="Varghese N."/>
        </authorList>
    </citation>
    <scope>NUCLEOTIDE SEQUENCE [LARGE SCALE GENOMIC DNA]</scope>
    <source>
        <strain evidence="2">ACV-9</strain>
    </source>
</reference>
<evidence type="ECO:0000313" key="1">
    <source>
        <dbReference type="EMBL" id="SEK82884.1"/>
    </source>
</evidence>
<gene>
    <name evidence="1" type="ORF">SAMN02910377_01925</name>
</gene>
<sequence length="344" mass="40908">MLDGIEWICSDQVIDNHHLYFGSNGALYRVDMDTWRTAYIPNIKNIEWLKKRGVGHIVLLNKLLILINWSPMSIAGYDIEKNIITELYEEQNSTANIFKIEKWNDRIFIFRREKDEMIILSKNGLCEVRPFLAGIDKTNMHSCRKGGDVFFFPISGKQYYKYNIENNKLTEGTLLFELSECQDVAFFEGAIYFLEKKYIKIWDEKSNIKNIEIQYNKNESIEGIIIPLKDKMFVLPRHIKDIFTINYNGEINKYTEYPVDFHITQSDDWLKIGTQYISYEQEDGIYYFPRRSTNYMLTIDSNSQHIKWIELLEPSEEEKVLHLIETEKIIYEKENYLPLFIKTI</sequence>
<dbReference type="EMBL" id="FNZX01000012">
    <property type="protein sequence ID" value="SEK82884.1"/>
    <property type="molecule type" value="Genomic_DNA"/>
</dbReference>
<protein>
    <recommendedName>
        <fullName evidence="3">DUF5050 domain-containing protein</fullName>
    </recommendedName>
</protein>
<evidence type="ECO:0008006" key="3">
    <source>
        <dbReference type="Google" id="ProtNLM"/>
    </source>
</evidence>
<keyword evidence="2" id="KW-1185">Reference proteome</keyword>
<evidence type="ECO:0000313" key="2">
    <source>
        <dbReference type="Proteomes" id="UP000182321"/>
    </source>
</evidence>
<dbReference type="Proteomes" id="UP000182321">
    <property type="component" value="Unassembled WGS sequence"/>
</dbReference>
<name>A0A1H7K8K3_9FIRM</name>
<organism evidence="1 2">
    <name type="scientific">Pseudobutyrivibrio ruminis</name>
    <dbReference type="NCBI Taxonomy" id="46206"/>
    <lineage>
        <taxon>Bacteria</taxon>
        <taxon>Bacillati</taxon>
        <taxon>Bacillota</taxon>
        <taxon>Clostridia</taxon>
        <taxon>Lachnospirales</taxon>
        <taxon>Lachnospiraceae</taxon>
        <taxon>Pseudobutyrivibrio</taxon>
    </lineage>
</organism>